<reference evidence="1" key="2">
    <citation type="journal article" date="2015" name="Data Brief">
        <title>Shoot transcriptome of the giant reed, Arundo donax.</title>
        <authorList>
            <person name="Barrero R.A."/>
            <person name="Guerrero F.D."/>
            <person name="Moolhuijzen P."/>
            <person name="Goolsby J.A."/>
            <person name="Tidwell J."/>
            <person name="Bellgard S.E."/>
            <person name="Bellgard M.I."/>
        </authorList>
    </citation>
    <scope>NUCLEOTIDE SEQUENCE</scope>
    <source>
        <tissue evidence="1">Shoot tissue taken approximately 20 cm above the soil surface</tissue>
    </source>
</reference>
<protein>
    <submittedName>
        <fullName evidence="1">Uncharacterized protein</fullName>
    </submittedName>
</protein>
<dbReference type="EMBL" id="GBRH01205447">
    <property type="protein sequence ID" value="JAD92448.1"/>
    <property type="molecule type" value="Transcribed_RNA"/>
</dbReference>
<proteinExistence type="predicted"/>
<sequence>MSDGKCPNGGRVAKPLQFIRCKDCSCFNDRDCSQLGALVPQYLLIRSSLKCWCGTRPSSTSASAGGWTFL</sequence>
<evidence type="ECO:0000313" key="1">
    <source>
        <dbReference type="EMBL" id="JAD92448.1"/>
    </source>
</evidence>
<organism evidence="1">
    <name type="scientific">Arundo donax</name>
    <name type="common">Giant reed</name>
    <name type="synonym">Donax arundinaceus</name>
    <dbReference type="NCBI Taxonomy" id="35708"/>
    <lineage>
        <taxon>Eukaryota</taxon>
        <taxon>Viridiplantae</taxon>
        <taxon>Streptophyta</taxon>
        <taxon>Embryophyta</taxon>
        <taxon>Tracheophyta</taxon>
        <taxon>Spermatophyta</taxon>
        <taxon>Magnoliopsida</taxon>
        <taxon>Liliopsida</taxon>
        <taxon>Poales</taxon>
        <taxon>Poaceae</taxon>
        <taxon>PACMAD clade</taxon>
        <taxon>Arundinoideae</taxon>
        <taxon>Arundineae</taxon>
        <taxon>Arundo</taxon>
    </lineage>
</organism>
<dbReference type="AlphaFoldDB" id="A0A0A9E0D8"/>
<accession>A0A0A9E0D8</accession>
<reference evidence="1" key="1">
    <citation type="submission" date="2014-09" db="EMBL/GenBank/DDBJ databases">
        <authorList>
            <person name="Magalhaes I.L.F."/>
            <person name="Oliveira U."/>
            <person name="Santos F.R."/>
            <person name="Vidigal T.H.D.A."/>
            <person name="Brescovit A.D."/>
            <person name="Santos A.J."/>
        </authorList>
    </citation>
    <scope>NUCLEOTIDE SEQUENCE</scope>
    <source>
        <tissue evidence="1">Shoot tissue taken approximately 20 cm above the soil surface</tissue>
    </source>
</reference>
<name>A0A0A9E0D8_ARUDO</name>